<evidence type="ECO:0000313" key="2">
    <source>
        <dbReference type="EMBL" id="JAT35589.1"/>
    </source>
</evidence>
<dbReference type="EMBL" id="GEBQ01004388">
    <property type="protein sequence ID" value="JAT35589.1"/>
    <property type="molecule type" value="Transcribed_RNA"/>
</dbReference>
<protein>
    <recommendedName>
        <fullName evidence="3">Dynein heavy chain tail domain-containing protein</fullName>
    </recommendedName>
</protein>
<feature type="signal peptide" evidence="1">
    <location>
        <begin position="1"/>
        <end position="21"/>
    </location>
</feature>
<accession>A0A1B6MIA3</accession>
<organism evidence="2">
    <name type="scientific">Graphocephala atropunctata</name>
    <dbReference type="NCBI Taxonomy" id="36148"/>
    <lineage>
        <taxon>Eukaryota</taxon>
        <taxon>Metazoa</taxon>
        <taxon>Ecdysozoa</taxon>
        <taxon>Arthropoda</taxon>
        <taxon>Hexapoda</taxon>
        <taxon>Insecta</taxon>
        <taxon>Pterygota</taxon>
        <taxon>Neoptera</taxon>
        <taxon>Paraneoptera</taxon>
        <taxon>Hemiptera</taxon>
        <taxon>Auchenorrhyncha</taxon>
        <taxon>Membracoidea</taxon>
        <taxon>Cicadellidae</taxon>
        <taxon>Cicadellinae</taxon>
        <taxon>Cicadellini</taxon>
        <taxon>Graphocephala</taxon>
    </lineage>
</organism>
<feature type="chain" id="PRO_5008588402" description="Dynein heavy chain tail domain-containing protein" evidence="1">
    <location>
        <begin position="22"/>
        <end position="150"/>
    </location>
</feature>
<gene>
    <name evidence="2" type="ORF">g.52834</name>
</gene>
<evidence type="ECO:0000256" key="1">
    <source>
        <dbReference type="SAM" id="SignalP"/>
    </source>
</evidence>
<reference evidence="2" key="1">
    <citation type="submission" date="2015-11" db="EMBL/GenBank/DDBJ databases">
        <title>De novo transcriptome assembly of four potential Pierce s Disease insect vectors from Arizona vineyards.</title>
        <authorList>
            <person name="Tassone E.E."/>
        </authorList>
    </citation>
    <scope>NUCLEOTIDE SEQUENCE</scope>
</reference>
<name>A0A1B6MIA3_9HEMI</name>
<dbReference type="AlphaFoldDB" id="A0A1B6MIA3"/>
<evidence type="ECO:0008006" key="3">
    <source>
        <dbReference type="Google" id="ProtNLM"/>
    </source>
</evidence>
<keyword evidence="1" id="KW-0732">Signal</keyword>
<proteinExistence type="predicted"/>
<sequence length="150" mass="17164">MYFTLECIVAAIVLFSNEIQCDVIGHIQTLDYVISNSILQPRPGEGEKLSSELLQLYMVLDEIHDMLRDERAAGITIVQKVLDGGGLKFPTIKPNFPSIMRAFNWTVDESKALGTLFKDTVWMWRNVQMGMDIIPTTEIDYNLNHEKDRK</sequence>